<sequence length="178" mass="20205">MEKHTKTRTEVILTIMHVLAWIVFIGLLIKTGALLFTYIFSYFKPEAAQNLYKGLDLYDLRQSSFYNYSLHFSFVVALSAMKAYIAYLVIQTLSKVNLQNPFTQEVAGRVETISYVLLGSWIVLQISSAHSEWLSKRTGELLSSSNGGEYLFIAGLVFIISQIFKRGVELQSENELTV</sequence>
<feature type="transmembrane region" description="Helical" evidence="1">
    <location>
        <begin position="12"/>
        <end position="40"/>
    </location>
</feature>
<evidence type="ECO:0000313" key="3">
    <source>
        <dbReference type="Proteomes" id="UP001476807"/>
    </source>
</evidence>
<evidence type="ECO:0000313" key="2">
    <source>
        <dbReference type="EMBL" id="MER2995938.1"/>
    </source>
</evidence>
<gene>
    <name evidence="2" type="ORF">ABS362_00185</name>
</gene>
<dbReference type="Pfam" id="PF11188">
    <property type="entry name" value="DUF2975"/>
    <property type="match status" value="1"/>
</dbReference>
<dbReference type="EMBL" id="JBEOKT010000001">
    <property type="protein sequence ID" value="MER2995938.1"/>
    <property type="molecule type" value="Genomic_DNA"/>
</dbReference>
<keyword evidence="1" id="KW-1133">Transmembrane helix</keyword>
<keyword evidence="1" id="KW-0812">Transmembrane</keyword>
<keyword evidence="1" id="KW-0472">Membrane</keyword>
<organism evidence="2 3">
    <name type="scientific">Pontibacter populi</name>
    <dbReference type="NCBI Taxonomy" id="890055"/>
    <lineage>
        <taxon>Bacteria</taxon>
        <taxon>Pseudomonadati</taxon>
        <taxon>Bacteroidota</taxon>
        <taxon>Cytophagia</taxon>
        <taxon>Cytophagales</taxon>
        <taxon>Hymenobacteraceae</taxon>
        <taxon>Pontibacter</taxon>
    </lineage>
</organism>
<name>A0ABV1RNI9_9BACT</name>
<comment type="caution">
    <text evidence="2">The sequence shown here is derived from an EMBL/GenBank/DDBJ whole genome shotgun (WGS) entry which is preliminary data.</text>
</comment>
<accession>A0ABV1RNI9</accession>
<evidence type="ECO:0000256" key="1">
    <source>
        <dbReference type="SAM" id="Phobius"/>
    </source>
</evidence>
<reference evidence="2 3" key="1">
    <citation type="submission" date="2024-06" db="EMBL/GenBank/DDBJ databases">
        <title>Pontibacter populi HYL7-15.</title>
        <authorList>
            <person name="Kim M.K."/>
        </authorList>
    </citation>
    <scope>NUCLEOTIDE SEQUENCE [LARGE SCALE GENOMIC DNA]</scope>
    <source>
        <strain evidence="2 3">HYL7-15</strain>
    </source>
</reference>
<dbReference type="RefSeq" id="WP_350409960.1">
    <property type="nucleotide sequence ID" value="NZ_JBEOKT010000001.1"/>
</dbReference>
<dbReference type="InterPro" id="IPR021354">
    <property type="entry name" value="DUF2975"/>
</dbReference>
<proteinExistence type="predicted"/>
<keyword evidence="3" id="KW-1185">Reference proteome</keyword>
<feature type="transmembrane region" description="Helical" evidence="1">
    <location>
        <begin position="68"/>
        <end position="90"/>
    </location>
</feature>
<protein>
    <submittedName>
        <fullName evidence="2">DUF2975 domain-containing protein</fullName>
    </submittedName>
</protein>
<dbReference type="Proteomes" id="UP001476807">
    <property type="component" value="Unassembled WGS sequence"/>
</dbReference>